<feature type="region of interest" description="Disordered" evidence="1">
    <location>
        <begin position="1"/>
        <end position="89"/>
    </location>
</feature>
<feature type="compositionally biased region" description="Basic residues" evidence="1">
    <location>
        <begin position="34"/>
        <end position="49"/>
    </location>
</feature>
<name>A0AAV9LXB5_9SOLN</name>
<protein>
    <submittedName>
        <fullName evidence="2">Uncharacterized protein</fullName>
    </submittedName>
</protein>
<dbReference type="Proteomes" id="UP001311915">
    <property type="component" value="Unassembled WGS sequence"/>
</dbReference>
<evidence type="ECO:0000313" key="3">
    <source>
        <dbReference type="Proteomes" id="UP001311915"/>
    </source>
</evidence>
<feature type="compositionally biased region" description="Polar residues" evidence="1">
    <location>
        <begin position="10"/>
        <end position="32"/>
    </location>
</feature>
<comment type="caution">
    <text evidence="2">The sequence shown here is derived from an EMBL/GenBank/DDBJ whole genome shotgun (WGS) entry which is preliminary data.</text>
</comment>
<gene>
    <name evidence="2" type="ORF">R3W88_022187</name>
</gene>
<accession>A0AAV9LXB5</accession>
<sequence>MQPAAGGSPITPNRSNDGTNQRLLRTPNSTSPLNRRHLRRRILRRRRHHPLEQPFNSATNPLRSLPKPLPLRRQRNTNHHPPSTFLQPQPPFPPSHIHHHPIRPHLRRRYPTGHKLNKLRFQHLEIQHRSLNRILRQIS</sequence>
<keyword evidence="3" id="KW-1185">Reference proteome</keyword>
<dbReference type="EMBL" id="JAWPEI010000004">
    <property type="protein sequence ID" value="KAK4729199.1"/>
    <property type="molecule type" value="Genomic_DNA"/>
</dbReference>
<evidence type="ECO:0000313" key="2">
    <source>
        <dbReference type="EMBL" id="KAK4729199.1"/>
    </source>
</evidence>
<evidence type="ECO:0000256" key="1">
    <source>
        <dbReference type="SAM" id="MobiDB-lite"/>
    </source>
</evidence>
<proteinExistence type="predicted"/>
<dbReference type="AlphaFoldDB" id="A0AAV9LXB5"/>
<reference evidence="2 3" key="1">
    <citation type="submission" date="2023-10" db="EMBL/GenBank/DDBJ databases">
        <title>Genome-Wide Identification Analysis in wild type Solanum Pinnatisectum Reveals Some Genes Defensing Phytophthora Infestans.</title>
        <authorList>
            <person name="Sun C."/>
        </authorList>
    </citation>
    <scope>NUCLEOTIDE SEQUENCE [LARGE SCALE GENOMIC DNA]</scope>
    <source>
        <strain evidence="2">LQN</strain>
        <tissue evidence="2">Leaf</tissue>
    </source>
</reference>
<organism evidence="2 3">
    <name type="scientific">Solanum pinnatisectum</name>
    <name type="common">tansyleaf nightshade</name>
    <dbReference type="NCBI Taxonomy" id="50273"/>
    <lineage>
        <taxon>Eukaryota</taxon>
        <taxon>Viridiplantae</taxon>
        <taxon>Streptophyta</taxon>
        <taxon>Embryophyta</taxon>
        <taxon>Tracheophyta</taxon>
        <taxon>Spermatophyta</taxon>
        <taxon>Magnoliopsida</taxon>
        <taxon>eudicotyledons</taxon>
        <taxon>Gunneridae</taxon>
        <taxon>Pentapetalae</taxon>
        <taxon>asterids</taxon>
        <taxon>lamiids</taxon>
        <taxon>Solanales</taxon>
        <taxon>Solanaceae</taxon>
        <taxon>Solanoideae</taxon>
        <taxon>Solaneae</taxon>
        <taxon>Solanum</taxon>
    </lineage>
</organism>